<dbReference type="RefSeq" id="WP_179632735.1">
    <property type="nucleotide sequence ID" value="NZ_JACCFH010000001.1"/>
</dbReference>
<dbReference type="EMBL" id="JACCFH010000001">
    <property type="protein sequence ID" value="NYG31772.1"/>
    <property type="molecule type" value="Genomic_DNA"/>
</dbReference>
<organism evidence="1 2">
    <name type="scientific">Sphaerotilus montanus</name>
    <dbReference type="NCBI Taxonomy" id="522889"/>
    <lineage>
        <taxon>Bacteria</taxon>
        <taxon>Pseudomonadati</taxon>
        <taxon>Pseudomonadota</taxon>
        <taxon>Betaproteobacteria</taxon>
        <taxon>Burkholderiales</taxon>
        <taxon>Sphaerotilaceae</taxon>
        <taxon>Sphaerotilus</taxon>
    </lineage>
</organism>
<evidence type="ECO:0000313" key="2">
    <source>
        <dbReference type="Proteomes" id="UP000518288"/>
    </source>
</evidence>
<sequence length="157" mass="17336">MTLELTVSPDFSPEHIAGWYVFNTWLQRKLGVRIHLELYEDFSAQRQAIAADKVDLIYANPYDAAMLVREKGFVAIAAPQGKADEVVIAVPVDSPAQSVEDLQPGLRLAVTRDPDVNLIGMILLESADLTRDNTQTQQVSTYVVLARTLLQGKADPD</sequence>
<comment type="caution">
    <text evidence="1">The sequence shown here is derived from an EMBL/GenBank/DDBJ whole genome shotgun (WGS) entry which is preliminary data.</text>
</comment>
<name>A0A7Y9QYV8_9BURK</name>
<gene>
    <name evidence="1" type="ORF">BDD16_000758</name>
</gene>
<dbReference type="Gene3D" id="3.40.190.10">
    <property type="entry name" value="Periplasmic binding protein-like II"/>
    <property type="match status" value="2"/>
</dbReference>
<keyword evidence="2" id="KW-1185">Reference proteome</keyword>
<dbReference type="Proteomes" id="UP000518288">
    <property type="component" value="Unassembled WGS sequence"/>
</dbReference>
<accession>A0A7Y9QYV8</accession>
<dbReference type="SUPFAM" id="SSF53850">
    <property type="entry name" value="Periplasmic binding protein-like II"/>
    <property type="match status" value="1"/>
</dbReference>
<dbReference type="Pfam" id="PF12974">
    <property type="entry name" value="Phosphonate-bd"/>
    <property type="match status" value="1"/>
</dbReference>
<dbReference type="AlphaFoldDB" id="A0A7Y9QYV8"/>
<protein>
    <submittedName>
        <fullName evidence="1">ABC-type phosphate/phosphonate transport system substrate-binding protein</fullName>
    </submittedName>
</protein>
<reference evidence="1 2" key="1">
    <citation type="submission" date="2020-07" db="EMBL/GenBank/DDBJ databases">
        <title>Genomic Encyclopedia of Archaeal and Bacterial Type Strains, Phase II (KMG-II): from individual species to whole genera.</title>
        <authorList>
            <person name="Goeker M."/>
        </authorList>
    </citation>
    <scope>NUCLEOTIDE SEQUENCE [LARGE SCALE GENOMIC DNA]</scope>
    <source>
        <strain evidence="1 2">DSM 21226</strain>
    </source>
</reference>
<evidence type="ECO:0000313" key="1">
    <source>
        <dbReference type="EMBL" id="NYG31772.1"/>
    </source>
</evidence>
<proteinExistence type="predicted"/>